<comment type="caution">
    <text evidence="2">The sequence shown here is derived from an EMBL/GenBank/DDBJ whole genome shotgun (WGS) entry which is preliminary data.</text>
</comment>
<name>A0ABS1MJ40_9NOCA</name>
<keyword evidence="1" id="KW-1133">Transmembrane helix</keyword>
<organism evidence="2 3">
    <name type="scientific">Nocardia acididurans</name>
    <dbReference type="NCBI Taxonomy" id="2802282"/>
    <lineage>
        <taxon>Bacteria</taxon>
        <taxon>Bacillati</taxon>
        <taxon>Actinomycetota</taxon>
        <taxon>Actinomycetes</taxon>
        <taxon>Mycobacteriales</taxon>
        <taxon>Nocardiaceae</taxon>
        <taxon>Nocardia</taxon>
    </lineage>
</organism>
<evidence type="ECO:0008006" key="4">
    <source>
        <dbReference type="Google" id="ProtNLM"/>
    </source>
</evidence>
<gene>
    <name evidence="2" type="ORF">JK358_37280</name>
</gene>
<evidence type="ECO:0000313" key="3">
    <source>
        <dbReference type="Proteomes" id="UP000602198"/>
    </source>
</evidence>
<evidence type="ECO:0000313" key="2">
    <source>
        <dbReference type="EMBL" id="MBL1080065.1"/>
    </source>
</evidence>
<reference evidence="2 3" key="1">
    <citation type="submission" date="2021-01" db="EMBL/GenBank/DDBJ databases">
        <title>WGS of actinomycetes isolated from Thailand.</title>
        <authorList>
            <person name="Thawai C."/>
        </authorList>
    </citation>
    <scope>NUCLEOTIDE SEQUENCE [LARGE SCALE GENOMIC DNA]</scope>
    <source>
        <strain evidence="2 3">LPG 2</strain>
    </source>
</reference>
<proteinExistence type="predicted"/>
<keyword evidence="3" id="KW-1185">Reference proteome</keyword>
<dbReference type="Proteomes" id="UP000602198">
    <property type="component" value="Unassembled WGS sequence"/>
</dbReference>
<protein>
    <recommendedName>
        <fullName evidence="4">DUF3592 domain-containing protein</fullName>
    </recommendedName>
</protein>
<keyword evidence="1" id="KW-0472">Membrane</keyword>
<dbReference type="EMBL" id="JAERRJ010000023">
    <property type="protein sequence ID" value="MBL1080065.1"/>
    <property type="molecule type" value="Genomic_DNA"/>
</dbReference>
<sequence>MLFLVLALSFDVPDAWAALNGDGRPGTWTMTEDHCRPGRCVVRGDFTPDDGGPARYSVNLSGRNFQPERIGSRYRAIDVGARDEVYVPGGGRVRSAIWIVAILLPLTVLWGICVVLALRTSRTAVVGPDR</sequence>
<dbReference type="RefSeq" id="WP_201958186.1">
    <property type="nucleotide sequence ID" value="NZ_JAERRJ010000023.1"/>
</dbReference>
<keyword evidence="1" id="KW-0812">Transmembrane</keyword>
<feature type="transmembrane region" description="Helical" evidence="1">
    <location>
        <begin position="96"/>
        <end position="118"/>
    </location>
</feature>
<accession>A0ABS1MJ40</accession>
<evidence type="ECO:0000256" key="1">
    <source>
        <dbReference type="SAM" id="Phobius"/>
    </source>
</evidence>